<evidence type="ECO:0000313" key="3">
    <source>
        <dbReference type="Proteomes" id="UP000321456"/>
    </source>
</evidence>
<keyword evidence="1" id="KW-1133">Transmembrane helix</keyword>
<proteinExistence type="predicted"/>
<accession>A0A5C8V0V8</accession>
<name>A0A5C8V0V8_9FLAO</name>
<gene>
    <name evidence="2" type="ORF">FVB32_11835</name>
</gene>
<comment type="caution">
    <text evidence="2">The sequence shown here is derived from an EMBL/GenBank/DDBJ whole genome shotgun (WGS) entry which is preliminary data.</text>
</comment>
<evidence type="ECO:0000313" key="2">
    <source>
        <dbReference type="EMBL" id="TXN35270.1"/>
    </source>
</evidence>
<keyword evidence="1" id="KW-0812">Transmembrane</keyword>
<reference evidence="2 3" key="1">
    <citation type="submission" date="2019-08" db="EMBL/GenBank/DDBJ databases">
        <title>Professor.</title>
        <authorList>
            <person name="Park J.S."/>
        </authorList>
    </citation>
    <scope>NUCLEOTIDE SEQUENCE [LARGE SCALE GENOMIC DNA]</scope>
    <source>
        <strain evidence="2 3">176CP5-101</strain>
    </source>
</reference>
<dbReference type="AlphaFoldDB" id="A0A5C8V0V8"/>
<evidence type="ECO:0000256" key="1">
    <source>
        <dbReference type="SAM" id="Phobius"/>
    </source>
</evidence>
<keyword evidence="3" id="KW-1185">Reference proteome</keyword>
<dbReference type="Proteomes" id="UP000321456">
    <property type="component" value="Unassembled WGS sequence"/>
</dbReference>
<feature type="transmembrane region" description="Helical" evidence="1">
    <location>
        <begin position="6"/>
        <end position="25"/>
    </location>
</feature>
<sequence>MNLKQSFLIAIILGFIGLAAWEMYWRSKPDYYKANLEDDRYLWAEHRAKVESATDKDIVIIGSSRTAFDFNTHVWEETQGIKPINLATDGKPPLVFFEDIVENTNFNGTLILGITPLLCFSPGVEQRNLEAKIWVNHYHNQTYAQKLGFWVSKPLERHLVMLTSSELEFYNDLDLKSLLKTIHITTEERPDNRFKLLKFSANDEDRNLMMFPLMVTKPEFAEKVQNVWNSFLPHIPDYEIIKDGIPTVLKKYEVAAKKFQERGGKLILIRHKAENGWNKHTKRILPKSMVWDKFVQQMNCPAYHFENYDFMSKPTLPDWSHMNAEDSKTYTKALVNKLIEDNLLQKTN</sequence>
<keyword evidence="1" id="KW-0472">Membrane</keyword>
<dbReference type="RefSeq" id="WP_147744005.1">
    <property type="nucleotide sequence ID" value="NZ_VRUR01000002.1"/>
</dbReference>
<dbReference type="EMBL" id="VRUR01000002">
    <property type="protein sequence ID" value="TXN35270.1"/>
    <property type="molecule type" value="Genomic_DNA"/>
</dbReference>
<organism evidence="2 3">
    <name type="scientific">Flagellimonas hymeniacidonis</name>
    <dbReference type="NCBI Taxonomy" id="2603628"/>
    <lineage>
        <taxon>Bacteria</taxon>
        <taxon>Pseudomonadati</taxon>
        <taxon>Bacteroidota</taxon>
        <taxon>Flavobacteriia</taxon>
        <taxon>Flavobacteriales</taxon>
        <taxon>Flavobacteriaceae</taxon>
        <taxon>Flagellimonas</taxon>
    </lineage>
</organism>
<protein>
    <submittedName>
        <fullName evidence="2">Uncharacterized protein</fullName>
    </submittedName>
</protein>